<dbReference type="InterPro" id="IPR006062">
    <property type="entry name" value="His_biosynth"/>
</dbReference>
<comment type="caution">
    <text evidence="15">The sequence shown here is derived from an EMBL/GenBank/DDBJ whole genome shotgun (WGS) entry which is preliminary data.</text>
</comment>
<reference evidence="15 16" key="1">
    <citation type="submission" date="2018-04" db="EMBL/GenBank/DDBJ databases">
        <title>Genomic Encyclopedia of Archaeal and Bacterial Type Strains, Phase II (KMG-II): from individual species to whole genera.</title>
        <authorList>
            <person name="Goeker M."/>
        </authorList>
    </citation>
    <scope>NUCLEOTIDE SEQUENCE [LARGE SCALE GENOMIC DNA]</scope>
    <source>
        <strain evidence="15 16">DSM 45787</strain>
    </source>
</reference>
<dbReference type="InterPro" id="IPR006063">
    <property type="entry name" value="HisA_bact_arch"/>
</dbReference>
<evidence type="ECO:0000256" key="14">
    <source>
        <dbReference type="RuleBase" id="RU003658"/>
    </source>
</evidence>
<name>A0A2T6BU75_9BACL</name>
<dbReference type="Pfam" id="PF00977">
    <property type="entry name" value="His_biosynth"/>
    <property type="match status" value="1"/>
</dbReference>
<evidence type="ECO:0000256" key="4">
    <source>
        <dbReference type="ARBA" id="ARBA00009667"/>
    </source>
</evidence>
<dbReference type="GO" id="GO:0003949">
    <property type="term" value="F:1-(5-phosphoribosyl)-5-[(5-phosphoribosylamino)methylideneamino]imidazole-4-carboxamide isomerase activity"/>
    <property type="evidence" value="ECO:0007669"/>
    <property type="project" value="UniProtKB-UniRule"/>
</dbReference>
<dbReference type="GO" id="GO:0000105">
    <property type="term" value="P:L-histidine biosynthetic process"/>
    <property type="evidence" value="ECO:0007669"/>
    <property type="project" value="UniProtKB-UniRule"/>
</dbReference>
<dbReference type="PANTHER" id="PTHR43090">
    <property type="entry name" value="1-(5-PHOSPHORIBOSYL)-5-[(5-PHOSPHORIBOSYLAMINO)METHYLIDENEAMINO] IMIDAZOLE-4-CARBOXAMIDE ISOMERASE"/>
    <property type="match status" value="1"/>
</dbReference>
<dbReference type="CDD" id="cd04732">
    <property type="entry name" value="HisA"/>
    <property type="match status" value="1"/>
</dbReference>
<dbReference type="HAMAP" id="MF_01014">
    <property type="entry name" value="HisA"/>
    <property type="match status" value="1"/>
</dbReference>
<evidence type="ECO:0000256" key="6">
    <source>
        <dbReference type="ARBA" id="ARBA00018464"/>
    </source>
</evidence>
<evidence type="ECO:0000256" key="8">
    <source>
        <dbReference type="ARBA" id="ARBA00022605"/>
    </source>
</evidence>
<dbReference type="Proteomes" id="UP000244240">
    <property type="component" value="Unassembled WGS sequence"/>
</dbReference>
<evidence type="ECO:0000256" key="5">
    <source>
        <dbReference type="ARBA" id="ARBA00012550"/>
    </source>
</evidence>
<keyword evidence="10 12" id="KW-0413">Isomerase</keyword>
<evidence type="ECO:0000313" key="15">
    <source>
        <dbReference type="EMBL" id="PTX59631.1"/>
    </source>
</evidence>
<evidence type="ECO:0000256" key="12">
    <source>
        <dbReference type="HAMAP-Rule" id="MF_01014"/>
    </source>
</evidence>
<feature type="active site" description="Proton donor" evidence="12">
    <location>
        <position position="131"/>
    </location>
</feature>
<dbReference type="FunFam" id="3.20.20.70:FF:000009">
    <property type="entry name" value="1-(5-phosphoribosyl)-5-[(5-phosphoribosylamino)methylideneamino] imidazole-4-carboxamide isomerase"/>
    <property type="match status" value="1"/>
</dbReference>
<comment type="pathway">
    <text evidence="3 12 14">Amino-acid biosynthesis; L-histidine biosynthesis; L-histidine from 5-phospho-alpha-D-ribose 1-diphosphate: step 4/9.</text>
</comment>
<feature type="active site" description="Proton acceptor" evidence="12">
    <location>
        <position position="10"/>
    </location>
</feature>
<comment type="subcellular location">
    <subcellularLocation>
        <location evidence="2 12 14">Cytoplasm</location>
    </subcellularLocation>
</comment>
<sequence>MNFTVYPAIDLRGGRCVRLFQGDYDQETVYQGSPASMARRWEAEGAPWIHVVDLDAAKTGEPVNLSVIRDIVGSVDIPVQVGGGVRDAGRLETLLDMGVSRVVIGSAAIDDPEFVEKALGQYGDRVALGLDARDGRVATHGWLEVSEILAEDLGKEMVALGAETFIFTDISRDGTLTGPNIPAVRSLAMATGKQVIASGGVKNVGNLVELARFRDEGVAGAIVGKALYTGDVDLKEALNAIRERNES</sequence>
<evidence type="ECO:0000256" key="2">
    <source>
        <dbReference type="ARBA" id="ARBA00004496"/>
    </source>
</evidence>
<dbReference type="AlphaFoldDB" id="A0A2T6BU75"/>
<keyword evidence="16" id="KW-1185">Reference proteome</keyword>
<evidence type="ECO:0000256" key="7">
    <source>
        <dbReference type="ARBA" id="ARBA00022490"/>
    </source>
</evidence>
<accession>A0A2T6BU75</accession>
<dbReference type="RefSeq" id="WP_245920808.1">
    <property type="nucleotide sequence ID" value="NZ_QBKR01000011.1"/>
</dbReference>
<keyword evidence="8 12" id="KW-0028">Amino-acid biosynthesis</keyword>
<dbReference type="GO" id="GO:0005737">
    <property type="term" value="C:cytoplasm"/>
    <property type="evidence" value="ECO:0007669"/>
    <property type="project" value="UniProtKB-SubCell"/>
</dbReference>
<evidence type="ECO:0000256" key="1">
    <source>
        <dbReference type="ARBA" id="ARBA00000901"/>
    </source>
</evidence>
<evidence type="ECO:0000256" key="3">
    <source>
        <dbReference type="ARBA" id="ARBA00005133"/>
    </source>
</evidence>
<evidence type="ECO:0000256" key="11">
    <source>
        <dbReference type="ARBA" id="ARBA00030547"/>
    </source>
</evidence>
<keyword evidence="9 12" id="KW-0368">Histidine biosynthesis</keyword>
<evidence type="ECO:0000256" key="13">
    <source>
        <dbReference type="RuleBase" id="RU003657"/>
    </source>
</evidence>
<gene>
    <name evidence="12" type="primary">hisA</name>
    <name evidence="15" type="ORF">C8P63_11166</name>
</gene>
<evidence type="ECO:0000256" key="10">
    <source>
        <dbReference type="ARBA" id="ARBA00023235"/>
    </source>
</evidence>
<organism evidence="15 16">
    <name type="scientific">Melghirimyces profundicolus</name>
    <dbReference type="NCBI Taxonomy" id="1242148"/>
    <lineage>
        <taxon>Bacteria</taxon>
        <taxon>Bacillati</taxon>
        <taxon>Bacillota</taxon>
        <taxon>Bacilli</taxon>
        <taxon>Bacillales</taxon>
        <taxon>Thermoactinomycetaceae</taxon>
        <taxon>Melghirimyces</taxon>
    </lineage>
</organism>
<protein>
    <recommendedName>
        <fullName evidence="6 12">1-(5-phosphoribosyl)-5-[(5-phosphoribosylamino)methylideneamino] imidazole-4-carboxamide isomerase</fullName>
        <ecNumber evidence="5 12">5.3.1.16</ecNumber>
    </recommendedName>
    <alternativeName>
        <fullName evidence="11 12">Phosphoribosylformimino-5-aminoimidazole carboxamide ribotide isomerase</fullName>
    </alternativeName>
</protein>
<dbReference type="InterPro" id="IPR013785">
    <property type="entry name" value="Aldolase_TIM"/>
</dbReference>
<comment type="catalytic activity">
    <reaction evidence="1 12 14">
        <text>1-(5-phospho-beta-D-ribosyl)-5-[(5-phospho-beta-D-ribosylamino)methylideneamino]imidazole-4-carboxamide = 5-[(5-phospho-1-deoxy-D-ribulos-1-ylimino)methylamino]-1-(5-phospho-beta-D-ribosyl)imidazole-4-carboxamide</text>
        <dbReference type="Rhea" id="RHEA:15469"/>
        <dbReference type="ChEBI" id="CHEBI:58435"/>
        <dbReference type="ChEBI" id="CHEBI:58525"/>
        <dbReference type="EC" id="5.3.1.16"/>
    </reaction>
</comment>
<evidence type="ECO:0000256" key="9">
    <source>
        <dbReference type="ARBA" id="ARBA00023102"/>
    </source>
</evidence>
<dbReference type="SUPFAM" id="SSF51366">
    <property type="entry name" value="Ribulose-phoshate binding barrel"/>
    <property type="match status" value="1"/>
</dbReference>
<keyword evidence="7 12" id="KW-0963">Cytoplasm</keyword>
<evidence type="ECO:0000313" key="16">
    <source>
        <dbReference type="Proteomes" id="UP000244240"/>
    </source>
</evidence>
<dbReference type="Gene3D" id="3.20.20.70">
    <property type="entry name" value="Aldolase class I"/>
    <property type="match status" value="1"/>
</dbReference>
<dbReference type="EC" id="5.3.1.16" evidence="5 12"/>
<dbReference type="NCBIfam" id="TIGR00007">
    <property type="entry name" value="1-(5-phosphoribosyl)-5-[(5-phosphoribosylamino)methylideneamino]imidazole-4-carboxamide isomerase"/>
    <property type="match status" value="1"/>
</dbReference>
<comment type="similarity">
    <text evidence="4 12 13">Belongs to the HisA/HisF family.</text>
</comment>
<dbReference type="InterPro" id="IPR011060">
    <property type="entry name" value="RibuloseP-bd_barrel"/>
</dbReference>
<dbReference type="EMBL" id="QBKR01000011">
    <property type="protein sequence ID" value="PTX59631.1"/>
    <property type="molecule type" value="Genomic_DNA"/>
</dbReference>
<dbReference type="GO" id="GO:0000162">
    <property type="term" value="P:L-tryptophan biosynthetic process"/>
    <property type="evidence" value="ECO:0007669"/>
    <property type="project" value="TreeGrafter"/>
</dbReference>
<dbReference type="InterPro" id="IPR023016">
    <property type="entry name" value="HisA/PriA"/>
</dbReference>
<proteinExistence type="inferred from homology"/>
<dbReference type="InterPro" id="IPR044524">
    <property type="entry name" value="Isoase_HisA-like"/>
</dbReference>
<dbReference type="PANTHER" id="PTHR43090:SF2">
    <property type="entry name" value="1-(5-PHOSPHORIBOSYL)-5-[(5-PHOSPHORIBOSYLAMINO)METHYLIDENEAMINO] IMIDAZOLE-4-CARBOXAMIDE ISOMERASE"/>
    <property type="match status" value="1"/>
</dbReference>
<dbReference type="UniPathway" id="UPA00031">
    <property type="reaction ID" value="UER00009"/>
</dbReference>